<evidence type="ECO:0000256" key="2">
    <source>
        <dbReference type="SAM" id="Phobius"/>
    </source>
</evidence>
<dbReference type="Proteomes" id="UP001500542">
    <property type="component" value="Unassembled WGS sequence"/>
</dbReference>
<reference evidence="4" key="1">
    <citation type="journal article" date="2019" name="Int. J. Syst. Evol. Microbiol.">
        <title>The Global Catalogue of Microorganisms (GCM) 10K type strain sequencing project: providing services to taxonomists for standard genome sequencing and annotation.</title>
        <authorList>
            <consortium name="The Broad Institute Genomics Platform"/>
            <consortium name="The Broad Institute Genome Sequencing Center for Infectious Disease"/>
            <person name="Wu L."/>
            <person name="Ma J."/>
        </authorList>
    </citation>
    <scope>NUCLEOTIDE SEQUENCE [LARGE SCALE GENOMIC DNA]</scope>
    <source>
        <strain evidence="4">JCM 10977</strain>
    </source>
</reference>
<dbReference type="RefSeq" id="WP_343966988.1">
    <property type="nucleotide sequence ID" value="NZ_BAAAHK010000004.1"/>
</dbReference>
<evidence type="ECO:0000313" key="4">
    <source>
        <dbReference type="Proteomes" id="UP001500542"/>
    </source>
</evidence>
<organism evidence="3 4">
    <name type="scientific">Kribbella koreensis</name>
    <dbReference type="NCBI Taxonomy" id="57909"/>
    <lineage>
        <taxon>Bacteria</taxon>
        <taxon>Bacillati</taxon>
        <taxon>Actinomycetota</taxon>
        <taxon>Actinomycetes</taxon>
        <taxon>Propionibacteriales</taxon>
        <taxon>Kribbellaceae</taxon>
        <taxon>Kribbella</taxon>
    </lineage>
</organism>
<proteinExistence type="predicted"/>
<feature type="compositionally biased region" description="Pro residues" evidence="1">
    <location>
        <begin position="221"/>
        <end position="236"/>
    </location>
</feature>
<evidence type="ECO:0000313" key="3">
    <source>
        <dbReference type="EMBL" id="GAA0933443.1"/>
    </source>
</evidence>
<protein>
    <submittedName>
        <fullName evidence="3">Uncharacterized protein</fullName>
    </submittedName>
</protein>
<keyword evidence="4" id="KW-1185">Reference proteome</keyword>
<name>A0ABP4AD79_9ACTN</name>
<gene>
    <name evidence="3" type="ORF">GCM10009554_18610</name>
</gene>
<accession>A0ABP4AD79</accession>
<feature type="region of interest" description="Disordered" evidence="1">
    <location>
        <begin position="123"/>
        <end position="151"/>
    </location>
</feature>
<keyword evidence="2" id="KW-1133">Transmembrane helix</keyword>
<keyword evidence="2" id="KW-0472">Membrane</keyword>
<evidence type="ECO:0000256" key="1">
    <source>
        <dbReference type="SAM" id="MobiDB-lite"/>
    </source>
</evidence>
<sequence length="236" mass="24810">MNPTPELAGYELDQRLLEHPLAEIWRGRSSTGMEIIALILSEQGAADAQVRDRLTKASRAAALEPHQHQTPLWAANLTTDRPYAVTQLVPGQSGAERLLDPLDGLLGNDDDSLDAVRSQLAQQYGLRPPTAKKPDGGGSPTDRAGRLPDGGGSLQEVLGAWVAQAAPPGAGIVGRPQGWWPKLLSALAVLVVFCALYSVGTKIGSQAKEQEPTPAVLVSPAPLPSPGLLPATPKPK</sequence>
<dbReference type="EMBL" id="BAAAHK010000004">
    <property type="protein sequence ID" value="GAA0933443.1"/>
    <property type="molecule type" value="Genomic_DNA"/>
</dbReference>
<keyword evidence="2" id="KW-0812">Transmembrane</keyword>
<comment type="caution">
    <text evidence="3">The sequence shown here is derived from an EMBL/GenBank/DDBJ whole genome shotgun (WGS) entry which is preliminary data.</text>
</comment>
<feature type="region of interest" description="Disordered" evidence="1">
    <location>
        <begin position="204"/>
        <end position="236"/>
    </location>
</feature>
<feature type="transmembrane region" description="Helical" evidence="2">
    <location>
        <begin position="179"/>
        <end position="199"/>
    </location>
</feature>